<evidence type="ECO:0000256" key="1">
    <source>
        <dbReference type="ARBA" id="ARBA00012771"/>
    </source>
</evidence>
<dbReference type="NCBIfam" id="TIGR03704">
    <property type="entry name" value="PrmC_rel_meth"/>
    <property type="match status" value="1"/>
</dbReference>
<accession>A0A846XAT7</accession>
<dbReference type="SUPFAM" id="SSF53335">
    <property type="entry name" value="S-adenosyl-L-methionine-dependent methyltransferases"/>
    <property type="match status" value="1"/>
</dbReference>
<evidence type="ECO:0000256" key="3">
    <source>
        <dbReference type="ARBA" id="ARBA00022679"/>
    </source>
</evidence>
<dbReference type="Gene3D" id="3.40.50.150">
    <property type="entry name" value="Vaccinia Virus protein VP39"/>
    <property type="match status" value="1"/>
</dbReference>
<dbReference type="PANTHER" id="PTHR18895">
    <property type="entry name" value="HEMK METHYLTRANSFERASE"/>
    <property type="match status" value="1"/>
</dbReference>
<keyword evidence="8" id="KW-1185">Reference proteome</keyword>
<organism evidence="7 8">
    <name type="scientific">Nocardia speluncae</name>
    <dbReference type="NCBI Taxonomy" id="419477"/>
    <lineage>
        <taxon>Bacteria</taxon>
        <taxon>Bacillati</taxon>
        <taxon>Actinomycetota</taxon>
        <taxon>Actinomycetes</taxon>
        <taxon>Mycobacteriales</taxon>
        <taxon>Nocardiaceae</taxon>
        <taxon>Nocardia</taxon>
    </lineage>
</organism>
<dbReference type="InterPro" id="IPR007848">
    <property type="entry name" value="Small_mtfrase_dom"/>
</dbReference>
<sequence length="271" mass="28114">MPAFDIEAVTRELRAAGCVFAEDEARLLVHTARSTGELAGLVARRVAGNPLEYVLGWAEFKGLRVGVRAGVFVPRRRSALLVDEALALAEADPPRTVLDLCCGSGALGLALISELCGHRDPLPDLYAADIDPVAADCARWNLAGVGGRVYQGDLFDALPARLRGRIDILLANTPYVPSEFLARMPPEARDHEPAAALDGGPDGLDLARRTAAAAPAWLAPGGCLLIEIGTDQIPAATALLTGSGFAARIARSAELGATVAIGLPATATSGP</sequence>
<evidence type="ECO:0000259" key="6">
    <source>
        <dbReference type="Pfam" id="PF05175"/>
    </source>
</evidence>
<dbReference type="EC" id="2.1.1.297" evidence="1"/>
<protein>
    <recommendedName>
        <fullName evidence="1">peptide chain release factor N(5)-glutamine methyltransferase</fullName>
        <ecNumber evidence="1">2.1.1.297</ecNumber>
    </recommendedName>
</protein>
<dbReference type="Pfam" id="PF05175">
    <property type="entry name" value="MTS"/>
    <property type="match status" value="1"/>
</dbReference>
<dbReference type="NCBIfam" id="TIGR00536">
    <property type="entry name" value="hemK_fam"/>
    <property type="match status" value="1"/>
</dbReference>
<dbReference type="InterPro" id="IPR029063">
    <property type="entry name" value="SAM-dependent_MTases_sf"/>
</dbReference>
<keyword evidence="4" id="KW-0949">S-adenosyl-L-methionine</keyword>
<evidence type="ECO:0000256" key="2">
    <source>
        <dbReference type="ARBA" id="ARBA00022603"/>
    </source>
</evidence>
<evidence type="ECO:0000313" key="8">
    <source>
        <dbReference type="Proteomes" id="UP000565715"/>
    </source>
</evidence>
<dbReference type="InterPro" id="IPR004556">
    <property type="entry name" value="HemK-like"/>
</dbReference>
<dbReference type="GO" id="GO:0008276">
    <property type="term" value="F:protein methyltransferase activity"/>
    <property type="evidence" value="ECO:0007669"/>
    <property type="project" value="InterPro"/>
</dbReference>
<dbReference type="CDD" id="cd02440">
    <property type="entry name" value="AdoMet_MTases"/>
    <property type="match status" value="1"/>
</dbReference>
<dbReference type="Proteomes" id="UP000565715">
    <property type="component" value="Unassembled WGS sequence"/>
</dbReference>
<dbReference type="InterPro" id="IPR050320">
    <property type="entry name" value="N5-glutamine_MTase"/>
</dbReference>
<dbReference type="InterPro" id="IPR022446">
    <property type="entry name" value="MeTrfrase_put"/>
</dbReference>
<evidence type="ECO:0000256" key="4">
    <source>
        <dbReference type="ARBA" id="ARBA00022691"/>
    </source>
</evidence>
<dbReference type="AlphaFoldDB" id="A0A846XAT7"/>
<evidence type="ECO:0000256" key="5">
    <source>
        <dbReference type="ARBA" id="ARBA00048391"/>
    </source>
</evidence>
<reference evidence="7 8" key="1">
    <citation type="submission" date="2020-04" db="EMBL/GenBank/DDBJ databases">
        <title>MicrobeNet Type strains.</title>
        <authorList>
            <person name="Nicholson A.C."/>
        </authorList>
    </citation>
    <scope>NUCLEOTIDE SEQUENCE [LARGE SCALE GENOMIC DNA]</scope>
    <source>
        <strain evidence="7 8">DSM 45078</strain>
    </source>
</reference>
<keyword evidence="3" id="KW-0808">Transferase</keyword>
<name>A0A846XAT7_9NOCA</name>
<dbReference type="RefSeq" id="WP_068036253.1">
    <property type="nucleotide sequence ID" value="NZ_JAAXOO010000001.1"/>
</dbReference>
<evidence type="ECO:0000313" key="7">
    <source>
        <dbReference type="EMBL" id="NKY32199.1"/>
    </source>
</evidence>
<proteinExistence type="predicted"/>
<dbReference type="PANTHER" id="PTHR18895:SF74">
    <property type="entry name" value="MTRF1L RELEASE FACTOR GLUTAMINE METHYLTRANSFERASE"/>
    <property type="match status" value="1"/>
</dbReference>
<dbReference type="EMBL" id="JAAXOO010000001">
    <property type="protein sequence ID" value="NKY32199.1"/>
    <property type="molecule type" value="Genomic_DNA"/>
</dbReference>
<comment type="caution">
    <text evidence="7">The sequence shown here is derived from an EMBL/GenBank/DDBJ whole genome shotgun (WGS) entry which is preliminary data.</text>
</comment>
<dbReference type="GO" id="GO:0032259">
    <property type="term" value="P:methylation"/>
    <property type="evidence" value="ECO:0007669"/>
    <property type="project" value="UniProtKB-KW"/>
</dbReference>
<feature type="domain" description="Methyltransferase small" evidence="6">
    <location>
        <begin position="91"/>
        <end position="175"/>
    </location>
</feature>
<keyword evidence="2" id="KW-0489">Methyltransferase</keyword>
<gene>
    <name evidence="7" type="ORF">HGA13_03790</name>
</gene>
<comment type="catalytic activity">
    <reaction evidence="5">
        <text>L-glutaminyl-[peptide chain release factor] + S-adenosyl-L-methionine = N(5)-methyl-L-glutaminyl-[peptide chain release factor] + S-adenosyl-L-homocysteine + H(+)</text>
        <dbReference type="Rhea" id="RHEA:42896"/>
        <dbReference type="Rhea" id="RHEA-COMP:10271"/>
        <dbReference type="Rhea" id="RHEA-COMP:10272"/>
        <dbReference type="ChEBI" id="CHEBI:15378"/>
        <dbReference type="ChEBI" id="CHEBI:30011"/>
        <dbReference type="ChEBI" id="CHEBI:57856"/>
        <dbReference type="ChEBI" id="CHEBI:59789"/>
        <dbReference type="ChEBI" id="CHEBI:61891"/>
        <dbReference type="EC" id="2.1.1.297"/>
    </reaction>
</comment>